<dbReference type="PANTHER" id="PTHR45527">
    <property type="entry name" value="NONRIBOSOMAL PEPTIDE SYNTHETASE"/>
    <property type="match status" value="1"/>
</dbReference>
<comment type="caution">
    <text evidence="2">The sequence shown here is derived from an EMBL/GenBank/DDBJ whole genome shotgun (WGS) entry which is preliminary data.</text>
</comment>
<dbReference type="InterPro" id="IPR020845">
    <property type="entry name" value="AMP-binding_CS"/>
</dbReference>
<dbReference type="Gene3D" id="3.30.300.30">
    <property type="match status" value="1"/>
</dbReference>
<reference evidence="2" key="1">
    <citation type="submission" date="2022-11" db="EMBL/GenBank/DDBJ databases">
        <title>Robbsia betulipollinis sp. nov., isolated from pollen of birch (Betula pendula).</title>
        <authorList>
            <person name="Shi H."/>
            <person name="Ambika Manirajan B."/>
            <person name="Ratering S."/>
            <person name="Geissler-Plaum R."/>
            <person name="Schnell S."/>
        </authorList>
    </citation>
    <scope>NUCLEOTIDE SEQUENCE</scope>
    <source>
        <strain evidence="2">Bb-Pol-6</strain>
    </source>
</reference>
<name>A0ABT3ZS94_9BURK</name>
<evidence type="ECO:0000313" key="3">
    <source>
        <dbReference type="Proteomes" id="UP001082899"/>
    </source>
</evidence>
<dbReference type="Proteomes" id="UP001082899">
    <property type="component" value="Unassembled WGS sequence"/>
</dbReference>
<feature type="domain" description="AMP-dependent synthetase/ligase" evidence="1">
    <location>
        <begin position="6"/>
        <end position="375"/>
    </location>
</feature>
<gene>
    <name evidence="2" type="ORF">OVY01_19950</name>
</gene>
<dbReference type="Gene3D" id="3.40.50.12780">
    <property type="entry name" value="N-terminal domain of ligase-like"/>
    <property type="match status" value="1"/>
</dbReference>
<protein>
    <submittedName>
        <fullName evidence="2">Amino acid adenylation domain-containing protein</fullName>
    </submittedName>
</protein>
<keyword evidence="3" id="KW-1185">Reference proteome</keyword>
<dbReference type="NCBIfam" id="TIGR01733">
    <property type="entry name" value="AA-adenyl-dom"/>
    <property type="match status" value="1"/>
</dbReference>
<dbReference type="RefSeq" id="WP_267849324.1">
    <property type="nucleotide sequence ID" value="NZ_JAPMXC010000010.1"/>
</dbReference>
<organism evidence="2 3">
    <name type="scientific">Robbsia betulipollinis</name>
    <dbReference type="NCBI Taxonomy" id="2981849"/>
    <lineage>
        <taxon>Bacteria</taxon>
        <taxon>Pseudomonadati</taxon>
        <taxon>Pseudomonadota</taxon>
        <taxon>Betaproteobacteria</taxon>
        <taxon>Burkholderiales</taxon>
        <taxon>Burkholderiaceae</taxon>
        <taxon>Robbsia</taxon>
    </lineage>
</organism>
<dbReference type="InterPro" id="IPR000873">
    <property type="entry name" value="AMP-dep_synth/lig_dom"/>
</dbReference>
<dbReference type="InterPro" id="IPR042099">
    <property type="entry name" value="ANL_N_sf"/>
</dbReference>
<dbReference type="SUPFAM" id="SSF56801">
    <property type="entry name" value="Acetyl-CoA synthetase-like"/>
    <property type="match status" value="1"/>
</dbReference>
<sequence length="530" mass="57067">MLDSFFFDTAARLPDAPALWVDAQLLSYRTLAEQADRVADGLQRLTSDIVPAREGDTPACLLFAHRSAAAYGGLLGILASGHAYVPLGAHFPPERNAAIARRSGARVLLVDRDCATRLAELQPLLDPAIRIVAIESLLAAEQAVAVPDAPQRVVHARRTCADLAYVLFTSGTTGVPKGVKVTHANATAYMRSQVAVDPAAANARYSQAFDLTFDLSVHDMFVCWANAGCLYVPPSSDPLTLFAFVRQHALTHWGSVPSTAAFIQQFRKLKPDVFPSLRMTMFCGEALPTSLAQAWALAAPHSRIRNLYGPTEATIACMRFEVERPALARSTDAVVPLGWSLPGEETLVVDAQGEPVADGEKGELLLAGAQLAAGYISDNPADHAKFFDRVYAGRTARRWYRTGDLASVSASHGMRFHGRTDSQVKIRGHRIETQEVEHALRLASGALMVAVIPWPRDATGMANGLVGFVTGTARDDVTILAACRQQLPLYAVPSRVVRLDAFPVNANGKIDRNALLGHCPQTVARVAQPG</sequence>
<accession>A0ABT3ZS94</accession>
<dbReference type="InterPro" id="IPR010071">
    <property type="entry name" value="AA_adenyl_dom"/>
</dbReference>
<dbReference type="PANTHER" id="PTHR45527:SF1">
    <property type="entry name" value="FATTY ACID SYNTHASE"/>
    <property type="match status" value="1"/>
</dbReference>
<dbReference type="Pfam" id="PF00501">
    <property type="entry name" value="AMP-binding"/>
    <property type="match status" value="1"/>
</dbReference>
<evidence type="ECO:0000313" key="2">
    <source>
        <dbReference type="EMBL" id="MCY0389423.1"/>
    </source>
</evidence>
<dbReference type="PROSITE" id="PS00455">
    <property type="entry name" value="AMP_BINDING"/>
    <property type="match status" value="1"/>
</dbReference>
<evidence type="ECO:0000259" key="1">
    <source>
        <dbReference type="Pfam" id="PF00501"/>
    </source>
</evidence>
<proteinExistence type="predicted"/>
<dbReference type="EMBL" id="JAPMXC010000010">
    <property type="protein sequence ID" value="MCY0389423.1"/>
    <property type="molecule type" value="Genomic_DNA"/>
</dbReference>
<dbReference type="InterPro" id="IPR045851">
    <property type="entry name" value="AMP-bd_C_sf"/>
</dbReference>